<keyword evidence="2" id="KW-1185">Reference proteome</keyword>
<dbReference type="Proteomes" id="UP000193560">
    <property type="component" value="Unassembled WGS sequence"/>
</dbReference>
<organism evidence="1 2">
    <name type="scientific">Absidia repens</name>
    <dbReference type="NCBI Taxonomy" id="90262"/>
    <lineage>
        <taxon>Eukaryota</taxon>
        <taxon>Fungi</taxon>
        <taxon>Fungi incertae sedis</taxon>
        <taxon>Mucoromycota</taxon>
        <taxon>Mucoromycotina</taxon>
        <taxon>Mucoromycetes</taxon>
        <taxon>Mucorales</taxon>
        <taxon>Cunninghamellaceae</taxon>
        <taxon>Absidia</taxon>
    </lineage>
</organism>
<accession>A0A1X2IDS3</accession>
<protein>
    <submittedName>
        <fullName evidence="1">Uncharacterized protein</fullName>
    </submittedName>
</protein>
<dbReference type="EMBL" id="MCGE01000014">
    <property type="protein sequence ID" value="ORZ14667.1"/>
    <property type="molecule type" value="Genomic_DNA"/>
</dbReference>
<evidence type="ECO:0000313" key="1">
    <source>
        <dbReference type="EMBL" id="ORZ14667.1"/>
    </source>
</evidence>
<proteinExistence type="predicted"/>
<dbReference type="OrthoDB" id="2246451at2759"/>
<gene>
    <name evidence="1" type="ORF">BCR42DRAFT_56255</name>
</gene>
<dbReference type="AlphaFoldDB" id="A0A1X2IDS3"/>
<sequence>MDWDRIEDLVSQHTQRLVFVDCISFLLDFFETLFTALKDCATVDQCSSLYPRAGPLLTTLATHPYVGCNEKLVSLVIECIMEYTKYSFGPIDLSSDLPKSSAWCLDRLRRISYYSTSSNVLLLSRDLERKVDKLVSNIRQQSTNGHLTITKMEQLSDLSLQLLKDDTTLKVVEGIIDAALTMEQQLRNERMKHDIARWNDNDTSGTSILSDRFIQYVLEDMDNGNGLYQQQWPITLKTKAWQAIPDLFECEWLDWMEKQLNSSSGNIATDRQPSSSSVITIIQHPLPQGLKKRPHLMYLSFTLMTKWIFEADLADWRILGLWIKMVNWHLLQQKSIKSTYEKFQLLGFPGNLAHLLDMMMDTSPSCHVDQLYAEITSFIYGGSPLTLTRRRNQAWLLCLMRPMYNFQCVRFWIGWCTGDSDTWSDMMDQTTMYIAWLVCPSLDERMNSYYYGLKTWIKSLKGFDSHDPLACSIFSKFLDDWYISLNGEVQLGVDILGTMIHQFQSWTTDQYISIINRFLDGANAYGPVTKISVTIPLLERLATFDDPQMDLLISHIRSFYPN</sequence>
<comment type="caution">
    <text evidence="1">The sequence shown here is derived from an EMBL/GenBank/DDBJ whole genome shotgun (WGS) entry which is preliminary data.</text>
</comment>
<reference evidence="1 2" key="1">
    <citation type="submission" date="2016-07" db="EMBL/GenBank/DDBJ databases">
        <title>Pervasive Adenine N6-methylation of Active Genes in Fungi.</title>
        <authorList>
            <consortium name="DOE Joint Genome Institute"/>
            <person name="Mondo S.J."/>
            <person name="Dannebaum R.O."/>
            <person name="Kuo R.C."/>
            <person name="Labutti K."/>
            <person name="Haridas S."/>
            <person name="Kuo A."/>
            <person name="Salamov A."/>
            <person name="Ahrendt S.R."/>
            <person name="Lipzen A."/>
            <person name="Sullivan W."/>
            <person name="Andreopoulos W.B."/>
            <person name="Clum A."/>
            <person name="Lindquist E."/>
            <person name="Daum C."/>
            <person name="Ramamoorthy G.K."/>
            <person name="Gryganskyi A."/>
            <person name="Culley D."/>
            <person name="Magnuson J.K."/>
            <person name="James T.Y."/>
            <person name="O'Malley M.A."/>
            <person name="Stajich J.E."/>
            <person name="Spatafora J.W."/>
            <person name="Visel A."/>
            <person name="Grigoriev I.V."/>
        </authorList>
    </citation>
    <scope>NUCLEOTIDE SEQUENCE [LARGE SCALE GENOMIC DNA]</scope>
    <source>
        <strain evidence="1 2">NRRL 1336</strain>
    </source>
</reference>
<evidence type="ECO:0000313" key="2">
    <source>
        <dbReference type="Proteomes" id="UP000193560"/>
    </source>
</evidence>
<name>A0A1X2IDS3_9FUNG</name>